<proteinExistence type="predicted"/>
<dbReference type="AlphaFoldDB" id="A0A354M2N6"/>
<reference evidence="1 2" key="1">
    <citation type="journal article" date="2018" name="Nat. Biotechnol.">
        <title>A standardized bacterial taxonomy based on genome phylogeny substantially revises the tree of life.</title>
        <authorList>
            <person name="Parks D.H."/>
            <person name="Chuvochina M."/>
            <person name="Waite D.W."/>
            <person name="Rinke C."/>
            <person name="Skarshewski A."/>
            <person name="Chaumeil P.A."/>
            <person name="Hugenholtz P."/>
        </authorList>
    </citation>
    <scope>NUCLEOTIDE SEQUENCE [LARGE SCALE GENOMIC DNA]</scope>
    <source>
        <strain evidence="1">UBA11482</strain>
    </source>
</reference>
<sequence>MQETAFRNLRRLLDRHFFGALPILVFSVEDMPCPDMDCLSSIIALFSLSTSCENGKTDRKKEQK</sequence>
<organism evidence="1 2">
    <name type="scientific">Coprobacter fastidiosus</name>
    <dbReference type="NCBI Taxonomy" id="1099853"/>
    <lineage>
        <taxon>Bacteria</taxon>
        <taxon>Pseudomonadati</taxon>
        <taxon>Bacteroidota</taxon>
        <taxon>Bacteroidia</taxon>
        <taxon>Bacteroidales</taxon>
        <taxon>Barnesiellaceae</taxon>
        <taxon>Coprobacter</taxon>
    </lineage>
</organism>
<dbReference type="Proteomes" id="UP000262954">
    <property type="component" value="Unassembled WGS sequence"/>
</dbReference>
<protein>
    <submittedName>
        <fullName evidence="1">Uncharacterized protein</fullName>
    </submittedName>
</protein>
<dbReference type="EMBL" id="DNWC01000093">
    <property type="protein sequence ID" value="HBJ08775.1"/>
    <property type="molecule type" value="Genomic_DNA"/>
</dbReference>
<accession>A0A354M2N6</accession>
<evidence type="ECO:0000313" key="2">
    <source>
        <dbReference type="Proteomes" id="UP000262954"/>
    </source>
</evidence>
<comment type="caution">
    <text evidence="1">The sequence shown here is derived from an EMBL/GenBank/DDBJ whole genome shotgun (WGS) entry which is preliminary data.</text>
</comment>
<gene>
    <name evidence="1" type="ORF">DDY73_07185</name>
</gene>
<name>A0A354M2N6_9BACT</name>
<evidence type="ECO:0000313" key="1">
    <source>
        <dbReference type="EMBL" id="HBJ08775.1"/>
    </source>
</evidence>